<dbReference type="PANTHER" id="PTHR39608">
    <property type="entry name" value="INTEGRAL MEMBRANE PROTEIN (AFU_ORTHOLOGUE AFUA_5G08640)"/>
    <property type="match status" value="1"/>
</dbReference>
<evidence type="ECO:0000313" key="8">
    <source>
        <dbReference type="EMBL" id="KIN05331.1"/>
    </source>
</evidence>
<evidence type="ECO:0000313" key="9">
    <source>
        <dbReference type="Proteomes" id="UP000054321"/>
    </source>
</evidence>
<dbReference type="EMBL" id="KN832872">
    <property type="protein sequence ID" value="KIN05331.1"/>
    <property type="molecule type" value="Genomic_DNA"/>
</dbReference>
<dbReference type="AlphaFoldDB" id="A0A0C3HAQ8"/>
<dbReference type="InParanoid" id="A0A0C3HAQ8"/>
<evidence type="ECO:0000256" key="4">
    <source>
        <dbReference type="ARBA" id="ARBA00023136"/>
    </source>
</evidence>
<organism evidence="8 9">
    <name type="scientific">Oidiodendron maius (strain Zn)</name>
    <dbReference type="NCBI Taxonomy" id="913774"/>
    <lineage>
        <taxon>Eukaryota</taxon>
        <taxon>Fungi</taxon>
        <taxon>Dikarya</taxon>
        <taxon>Ascomycota</taxon>
        <taxon>Pezizomycotina</taxon>
        <taxon>Leotiomycetes</taxon>
        <taxon>Leotiomycetes incertae sedis</taxon>
        <taxon>Myxotrichaceae</taxon>
        <taxon>Oidiodendron</taxon>
    </lineage>
</organism>
<feature type="region of interest" description="Disordered" evidence="5">
    <location>
        <begin position="147"/>
        <end position="181"/>
    </location>
</feature>
<feature type="transmembrane region" description="Helical" evidence="6">
    <location>
        <begin position="16"/>
        <end position="33"/>
    </location>
</feature>
<dbReference type="OrthoDB" id="20872at2759"/>
<evidence type="ECO:0000256" key="5">
    <source>
        <dbReference type="SAM" id="MobiDB-lite"/>
    </source>
</evidence>
<reference evidence="8 9" key="1">
    <citation type="submission" date="2014-04" db="EMBL/GenBank/DDBJ databases">
        <authorList>
            <consortium name="DOE Joint Genome Institute"/>
            <person name="Kuo A."/>
            <person name="Martino E."/>
            <person name="Perotto S."/>
            <person name="Kohler A."/>
            <person name="Nagy L.G."/>
            <person name="Floudas D."/>
            <person name="Copeland A."/>
            <person name="Barry K.W."/>
            <person name="Cichocki N."/>
            <person name="Veneault-Fourrey C."/>
            <person name="LaButti K."/>
            <person name="Lindquist E.A."/>
            <person name="Lipzen A."/>
            <person name="Lundell T."/>
            <person name="Morin E."/>
            <person name="Murat C."/>
            <person name="Sun H."/>
            <person name="Tunlid A."/>
            <person name="Henrissat B."/>
            <person name="Grigoriev I.V."/>
            <person name="Hibbett D.S."/>
            <person name="Martin F."/>
            <person name="Nordberg H.P."/>
            <person name="Cantor M.N."/>
            <person name="Hua S.X."/>
        </authorList>
    </citation>
    <scope>NUCLEOTIDE SEQUENCE [LARGE SCALE GENOMIC DNA]</scope>
    <source>
        <strain evidence="8 9">Zn</strain>
    </source>
</reference>
<reference evidence="9" key="2">
    <citation type="submission" date="2015-01" db="EMBL/GenBank/DDBJ databases">
        <title>Evolutionary Origins and Diversification of the Mycorrhizal Mutualists.</title>
        <authorList>
            <consortium name="DOE Joint Genome Institute"/>
            <consortium name="Mycorrhizal Genomics Consortium"/>
            <person name="Kohler A."/>
            <person name="Kuo A."/>
            <person name="Nagy L.G."/>
            <person name="Floudas D."/>
            <person name="Copeland A."/>
            <person name="Barry K.W."/>
            <person name="Cichocki N."/>
            <person name="Veneault-Fourrey C."/>
            <person name="LaButti K."/>
            <person name="Lindquist E.A."/>
            <person name="Lipzen A."/>
            <person name="Lundell T."/>
            <person name="Morin E."/>
            <person name="Murat C."/>
            <person name="Riley R."/>
            <person name="Ohm R."/>
            <person name="Sun H."/>
            <person name="Tunlid A."/>
            <person name="Henrissat B."/>
            <person name="Grigoriev I.V."/>
            <person name="Hibbett D.S."/>
            <person name="Martin F."/>
        </authorList>
    </citation>
    <scope>NUCLEOTIDE SEQUENCE [LARGE SCALE GENOMIC DNA]</scope>
    <source>
        <strain evidence="9">Zn</strain>
    </source>
</reference>
<protein>
    <recommendedName>
        <fullName evidence="7">MARVEL domain-containing protein</fullName>
    </recommendedName>
</protein>
<accession>A0A0C3HAQ8</accession>
<evidence type="ECO:0000259" key="7">
    <source>
        <dbReference type="Pfam" id="PF01284"/>
    </source>
</evidence>
<feature type="transmembrane region" description="Helical" evidence="6">
    <location>
        <begin position="45"/>
        <end position="65"/>
    </location>
</feature>
<keyword evidence="3 6" id="KW-1133">Transmembrane helix</keyword>
<feature type="transmembrane region" description="Helical" evidence="6">
    <location>
        <begin position="71"/>
        <end position="92"/>
    </location>
</feature>
<comment type="subcellular location">
    <subcellularLocation>
        <location evidence="1">Membrane</location>
        <topology evidence="1">Multi-pass membrane protein</topology>
    </subcellularLocation>
</comment>
<dbReference type="PANTHER" id="PTHR39608:SF2">
    <property type="entry name" value="MARVEL DOMAIN-CONTAINING PROTEIN"/>
    <property type="match status" value="1"/>
</dbReference>
<feature type="compositionally biased region" description="Basic and acidic residues" evidence="5">
    <location>
        <begin position="151"/>
        <end position="160"/>
    </location>
</feature>
<dbReference type="InterPro" id="IPR008253">
    <property type="entry name" value="Marvel"/>
</dbReference>
<dbReference type="HOGENOM" id="CLU_099909_2_0_1"/>
<name>A0A0C3HAQ8_OIDMZ</name>
<gene>
    <name evidence="8" type="ORF">OIDMADRAFT_116226</name>
</gene>
<evidence type="ECO:0000256" key="6">
    <source>
        <dbReference type="SAM" id="Phobius"/>
    </source>
</evidence>
<evidence type="ECO:0000256" key="1">
    <source>
        <dbReference type="ARBA" id="ARBA00004141"/>
    </source>
</evidence>
<dbReference type="GO" id="GO:0016020">
    <property type="term" value="C:membrane"/>
    <property type="evidence" value="ECO:0007669"/>
    <property type="project" value="UniProtKB-SubCell"/>
</dbReference>
<keyword evidence="2 6" id="KW-0812">Transmembrane</keyword>
<feature type="transmembrane region" description="Helical" evidence="6">
    <location>
        <begin position="118"/>
        <end position="138"/>
    </location>
</feature>
<keyword evidence="9" id="KW-1185">Reference proteome</keyword>
<dbReference type="Pfam" id="PF01284">
    <property type="entry name" value="MARVEL"/>
    <property type="match status" value="1"/>
</dbReference>
<dbReference type="Proteomes" id="UP000054321">
    <property type="component" value="Unassembled WGS sequence"/>
</dbReference>
<keyword evidence="4 6" id="KW-0472">Membrane</keyword>
<sequence>MRQSKLTALVLLVNRFLQWSSAVIVVGLTSYFLHKGLRGQHSKYIEIIATTSIVFFLPAFISMFIPGEISFLVMAIDVIYSYLWLIAFVFAAEDYNWHHNCRNIPSGATCSKKYAQEAFIFLTFFFTLMGIGLEFWSYRVNNRTTTTPAPIHEKPRRDLETGPGAGGPPLDAPAEPTAHHL</sequence>
<evidence type="ECO:0000256" key="2">
    <source>
        <dbReference type="ARBA" id="ARBA00022692"/>
    </source>
</evidence>
<evidence type="ECO:0000256" key="3">
    <source>
        <dbReference type="ARBA" id="ARBA00022989"/>
    </source>
</evidence>
<feature type="domain" description="MARVEL" evidence="7">
    <location>
        <begin position="11"/>
        <end position="129"/>
    </location>
</feature>
<dbReference type="STRING" id="913774.A0A0C3HAQ8"/>
<proteinExistence type="predicted"/>